<accession>A0ABX7B2Z1</accession>
<dbReference type="Proteomes" id="UP000595197">
    <property type="component" value="Chromosome"/>
</dbReference>
<proteinExistence type="predicted"/>
<protein>
    <recommendedName>
        <fullName evidence="1">Competence protein CoiA-like N-terminal domain-containing protein</fullName>
    </recommendedName>
</protein>
<organism evidence="2 3">
    <name type="scientific">Skermanella cutis</name>
    <dbReference type="NCBI Taxonomy" id="2775420"/>
    <lineage>
        <taxon>Bacteria</taxon>
        <taxon>Pseudomonadati</taxon>
        <taxon>Pseudomonadota</taxon>
        <taxon>Alphaproteobacteria</taxon>
        <taxon>Rhodospirillales</taxon>
        <taxon>Azospirillaceae</taxon>
        <taxon>Skermanella</taxon>
    </lineage>
</organism>
<reference evidence="2" key="1">
    <citation type="submission" date="2021-02" db="EMBL/GenBank/DDBJ databases">
        <title>Skermanella TT6 skin isolate.</title>
        <authorList>
            <person name="Lee K."/>
            <person name="Ganzorig M."/>
        </authorList>
    </citation>
    <scope>NUCLEOTIDE SEQUENCE</scope>
    <source>
        <strain evidence="2">TT6</strain>
    </source>
</reference>
<dbReference type="EMBL" id="CP067420">
    <property type="protein sequence ID" value="QQP88689.1"/>
    <property type="molecule type" value="Genomic_DNA"/>
</dbReference>
<dbReference type="Pfam" id="PF25164">
    <property type="entry name" value="CoiA_N"/>
    <property type="match status" value="1"/>
</dbReference>
<keyword evidence="3" id="KW-1185">Reference proteome</keyword>
<evidence type="ECO:0000313" key="2">
    <source>
        <dbReference type="EMBL" id="QQP88689.1"/>
    </source>
</evidence>
<evidence type="ECO:0000313" key="3">
    <source>
        <dbReference type="Proteomes" id="UP000595197"/>
    </source>
</evidence>
<dbReference type="InterPro" id="IPR057253">
    <property type="entry name" value="CoiA-like_N"/>
</dbReference>
<feature type="domain" description="Competence protein CoiA-like N-terminal" evidence="1">
    <location>
        <begin position="26"/>
        <end position="55"/>
    </location>
</feature>
<evidence type="ECO:0000259" key="1">
    <source>
        <dbReference type="Pfam" id="PF25164"/>
    </source>
</evidence>
<sequence>MESLKQMRYALVDGQRADARPKLKGRCPDCDAEMVARCGPVNVWHWAHKGRLSCDPWWESETEWHRSWKNNFPLDWQEVRHIDQTTGERHIADVKIPYGLVIEFQNSPIDSIEMRSRENFYGKMIWIVNVTTGMIKGYFSVGLSGPIQKDPLIYQINWWSRSQFLRKWGEATATVYFDFGTDTLWRLIFYDPEKTVGAVSPIPKRCLIEDCSNGRAIRTMNDAGV</sequence>
<gene>
    <name evidence="2" type="ORF">IGS68_22120</name>
</gene>
<name>A0ABX7B2Z1_9PROT</name>